<dbReference type="GO" id="GO:0055085">
    <property type="term" value="P:transmembrane transport"/>
    <property type="evidence" value="ECO:0007669"/>
    <property type="project" value="InterPro"/>
</dbReference>
<dbReference type="AlphaFoldDB" id="A0A2T8HWN2"/>
<feature type="transmembrane region" description="Helical" evidence="7">
    <location>
        <begin position="237"/>
        <end position="261"/>
    </location>
</feature>
<evidence type="ECO:0000256" key="6">
    <source>
        <dbReference type="ARBA" id="ARBA00023136"/>
    </source>
</evidence>
<comment type="caution">
    <text evidence="9">The sequence shown here is derived from an EMBL/GenBank/DDBJ whole genome shotgun (WGS) entry which is preliminary data.</text>
</comment>
<evidence type="ECO:0000259" key="8">
    <source>
        <dbReference type="PROSITE" id="PS50928"/>
    </source>
</evidence>
<keyword evidence="5 7" id="KW-1133">Transmembrane helix</keyword>
<feature type="transmembrane region" description="Helical" evidence="7">
    <location>
        <begin position="78"/>
        <end position="104"/>
    </location>
</feature>
<feature type="domain" description="ABC transmembrane type-1" evidence="8">
    <location>
        <begin position="78"/>
        <end position="258"/>
    </location>
</feature>
<dbReference type="GO" id="GO:0005886">
    <property type="term" value="C:plasma membrane"/>
    <property type="evidence" value="ECO:0007669"/>
    <property type="project" value="UniProtKB-SubCell"/>
</dbReference>
<evidence type="ECO:0000313" key="9">
    <source>
        <dbReference type="EMBL" id="PVH29841.1"/>
    </source>
</evidence>
<evidence type="ECO:0000256" key="4">
    <source>
        <dbReference type="ARBA" id="ARBA00022692"/>
    </source>
</evidence>
<proteinExistence type="inferred from homology"/>
<dbReference type="PROSITE" id="PS50928">
    <property type="entry name" value="ABC_TM1"/>
    <property type="match status" value="1"/>
</dbReference>
<dbReference type="InterPro" id="IPR035906">
    <property type="entry name" value="MetI-like_sf"/>
</dbReference>
<gene>
    <name evidence="9" type="ORF">DDE20_07000</name>
</gene>
<keyword evidence="6 7" id="KW-0472">Membrane</keyword>
<comment type="similarity">
    <text evidence="7">Belongs to the binding-protein-dependent transport system permease family.</text>
</comment>
<dbReference type="Gene3D" id="1.10.3720.10">
    <property type="entry name" value="MetI-like"/>
    <property type="match status" value="1"/>
</dbReference>
<dbReference type="InterPro" id="IPR000515">
    <property type="entry name" value="MetI-like"/>
</dbReference>
<dbReference type="SUPFAM" id="SSF161098">
    <property type="entry name" value="MetI-like"/>
    <property type="match status" value="1"/>
</dbReference>
<feature type="transmembrane region" description="Helical" evidence="7">
    <location>
        <begin position="116"/>
        <end position="137"/>
    </location>
</feature>
<name>A0A2T8HWN2_9RHOB</name>
<keyword evidence="4 7" id="KW-0812">Transmembrane</keyword>
<dbReference type="Pfam" id="PF00528">
    <property type="entry name" value="BPD_transp_1"/>
    <property type="match status" value="1"/>
</dbReference>
<dbReference type="PANTHER" id="PTHR30151">
    <property type="entry name" value="ALKANE SULFONATE ABC TRANSPORTER-RELATED, MEMBRANE SUBUNIT"/>
    <property type="match status" value="1"/>
</dbReference>
<comment type="subcellular location">
    <subcellularLocation>
        <location evidence="1 7">Cell membrane</location>
        <topology evidence="1 7">Multi-pass membrane protein</topology>
    </subcellularLocation>
</comment>
<dbReference type="OrthoDB" id="8443696at2"/>
<dbReference type="PANTHER" id="PTHR30151:SF20">
    <property type="entry name" value="ABC TRANSPORTER PERMEASE PROTEIN HI_0355-RELATED"/>
    <property type="match status" value="1"/>
</dbReference>
<dbReference type="CDD" id="cd06261">
    <property type="entry name" value="TM_PBP2"/>
    <property type="match status" value="1"/>
</dbReference>
<sequence>MKDYSMSTQETSVTPTGKSGPVLLRVFNQDRFAGLVVVALIILALQIASQFAPHYIAPPPVLIAEKLWTQLTSLWDEILITLLRLAIALAFAMLIGTILGIVMGMLPRIRPYVRSLVVIDTGIPALSWMLIAVFWFREPEIRIFFIMSVILVPFYALNVFDGIRSLPKEWLEMCESFRPNRWQVLRYLILPHIIAYVFSTTRSVIGYATRMVIFAELIASAVGIGAQMGLAQANFDIASVFAWTLFLVVLNIFSQFLVALLEKRVLRYRPEVEVR</sequence>
<evidence type="ECO:0000313" key="10">
    <source>
        <dbReference type="Proteomes" id="UP000245911"/>
    </source>
</evidence>
<protein>
    <submittedName>
        <fullName evidence="9">ABC transporter permease</fullName>
    </submittedName>
</protein>
<evidence type="ECO:0000256" key="5">
    <source>
        <dbReference type="ARBA" id="ARBA00022989"/>
    </source>
</evidence>
<organism evidence="9 10">
    <name type="scientific">Pararhodobacter oceanensis</name>
    <dbReference type="NCBI Taxonomy" id="2172121"/>
    <lineage>
        <taxon>Bacteria</taxon>
        <taxon>Pseudomonadati</taxon>
        <taxon>Pseudomonadota</taxon>
        <taxon>Alphaproteobacteria</taxon>
        <taxon>Rhodobacterales</taxon>
        <taxon>Paracoccaceae</taxon>
        <taxon>Pararhodobacter</taxon>
    </lineage>
</organism>
<dbReference type="Proteomes" id="UP000245911">
    <property type="component" value="Unassembled WGS sequence"/>
</dbReference>
<evidence type="ECO:0000256" key="1">
    <source>
        <dbReference type="ARBA" id="ARBA00004651"/>
    </source>
</evidence>
<feature type="transmembrane region" description="Helical" evidence="7">
    <location>
        <begin position="32"/>
        <end position="52"/>
    </location>
</feature>
<evidence type="ECO:0000256" key="7">
    <source>
        <dbReference type="RuleBase" id="RU363032"/>
    </source>
</evidence>
<accession>A0A2T8HWN2</accession>
<evidence type="ECO:0000256" key="2">
    <source>
        <dbReference type="ARBA" id="ARBA00022448"/>
    </source>
</evidence>
<keyword evidence="10" id="KW-1185">Reference proteome</keyword>
<keyword evidence="2 7" id="KW-0813">Transport</keyword>
<keyword evidence="3" id="KW-1003">Cell membrane</keyword>
<feature type="transmembrane region" description="Helical" evidence="7">
    <location>
        <begin position="143"/>
        <end position="163"/>
    </location>
</feature>
<evidence type="ECO:0000256" key="3">
    <source>
        <dbReference type="ARBA" id="ARBA00022475"/>
    </source>
</evidence>
<feature type="transmembrane region" description="Helical" evidence="7">
    <location>
        <begin position="184"/>
        <end position="205"/>
    </location>
</feature>
<dbReference type="EMBL" id="QDKM01000002">
    <property type="protein sequence ID" value="PVH29841.1"/>
    <property type="molecule type" value="Genomic_DNA"/>
</dbReference>
<reference evidence="9 10" key="1">
    <citation type="submission" date="2018-04" db="EMBL/GenBank/DDBJ databases">
        <title>Pararhodobacter oceanense sp. nov., isolated from marine intertidal sediment.</title>
        <authorList>
            <person name="Wang X.-L."/>
            <person name="Du Z.-J."/>
        </authorList>
    </citation>
    <scope>NUCLEOTIDE SEQUENCE [LARGE SCALE GENOMIC DNA]</scope>
    <source>
        <strain evidence="9 10">AM505</strain>
    </source>
</reference>